<dbReference type="PANTHER" id="PTHR35936:SF34">
    <property type="entry name" value="ABC TRANSPORTER EXTRACELLULAR-BINDING PROTEIN YCKB-RELATED"/>
    <property type="match status" value="1"/>
</dbReference>
<dbReference type="PROSITE" id="PS51257">
    <property type="entry name" value="PROKAR_LIPOPROTEIN"/>
    <property type="match status" value="1"/>
</dbReference>
<evidence type="ECO:0000313" key="12">
    <source>
        <dbReference type="Proteomes" id="UP000571017"/>
    </source>
</evidence>
<reference evidence="11 12" key="1">
    <citation type="journal article" date="2004" name="Extremophiles">
        <title>Halobacillus locisalis sp. nov., a halophilic bacterium isolated from a marine solar saltern of the Yellow Sea in Korea.</title>
        <authorList>
            <person name="Yoon J.H."/>
            <person name="Kang K.H."/>
            <person name="Oh T.K."/>
            <person name="Park Y.H."/>
        </authorList>
    </citation>
    <scope>NUCLEOTIDE SEQUENCE [LARGE SCALE GENOMIC DNA]</scope>
    <source>
        <strain evidence="11 12">KCTC 3788</strain>
    </source>
</reference>
<evidence type="ECO:0000256" key="8">
    <source>
        <dbReference type="SAM" id="SignalP"/>
    </source>
</evidence>
<feature type="domain" description="Solute-binding protein family 3/N-terminal" evidence="9">
    <location>
        <begin position="55"/>
        <end position="273"/>
    </location>
</feature>
<accession>A0A838CVZ8</accession>
<dbReference type="InterPro" id="IPR001638">
    <property type="entry name" value="Solute-binding_3/MltF_N"/>
</dbReference>
<dbReference type="PROSITE" id="PS01039">
    <property type="entry name" value="SBP_BACTERIAL_3"/>
    <property type="match status" value="1"/>
</dbReference>
<dbReference type="SUPFAM" id="SSF53850">
    <property type="entry name" value="Periplasmic binding protein-like II"/>
    <property type="match status" value="1"/>
</dbReference>
<dbReference type="PANTHER" id="PTHR35936">
    <property type="entry name" value="MEMBRANE-BOUND LYTIC MUREIN TRANSGLYCOSYLASE F"/>
    <property type="match status" value="1"/>
</dbReference>
<evidence type="ECO:0000256" key="1">
    <source>
        <dbReference type="ARBA" id="ARBA00004196"/>
    </source>
</evidence>
<evidence type="ECO:0000256" key="5">
    <source>
        <dbReference type="ARBA" id="ARBA00023288"/>
    </source>
</evidence>
<dbReference type="GO" id="GO:0015276">
    <property type="term" value="F:ligand-gated monoatomic ion channel activity"/>
    <property type="evidence" value="ECO:0007669"/>
    <property type="project" value="InterPro"/>
</dbReference>
<dbReference type="SMART" id="SM00079">
    <property type="entry name" value="PBPe"/>
    <property type="match status" value="1"/>
</dbReference>
<comment type="caution">
    <text evidence="11">The sequence shown here is derived from an EMBL/GenBank/DDBJ whole genome shotgun (WGS) entry which is preliminary data.</text>
</comment>
<keyword evidence="4" id="KW-0564">Palmitate</keyword>
<dbReference type="RefSeq" id="WP_181473348.1">
    <property type="nucleotide sequence ID" value="NZ_JACEFG010000003.1"/>
</dbReference>
<dbReference type="Gene3D" id="3.40.190.10">
    <property type="entry name" value="Periplasmic binding protein-like II"/>
    <property type="match status" value="2"/>
</dbReference>
<evidence type="ECO:0000256" key="6">
    <source>
        <dbReference type="RuleBase" id="RU003744"/>
    </source>
</evidence>
<keyword evidence="3 8" id="KW-0732">Signal</keyword>
<dbReference type="SMART" id="SM00062">
    <property type="entry name" value="PBPb"/>
    <property type="match status" value="1"/>
</dbReference>
<dbReference type="CDD" id="cd13711">
    <property type="entry name" value="PBP2_Ngo0372_TcyA"/>
    <property type="match status" value="1"/>
</dbReference>
<evidence type="ECO:0000259" key="10">
    <source>
        <dbReference type="SMART" id="SM00079"/>
    </source>
</evidence>
<feature type="compositionally biased region" description="Polar residues" evidence="7">
    <location>
        <begin position="32"/>
        <end position="44"/>
    </location>
</feature>
<evidence type="ECO:0000256" key="4">
    <source>
        <dbReference type="ARBA" id="ARBA00023139"/>
    </source>
</evidence>
<evidence type="ECO:0000259" key="9">
    <source>
        <dbReference type="SMART" id="SM00062"/>
    </source>
</evidence>
<keyword evidence="12" id="KW-1185">Reference proteome</keyword>
<dbReference type="EMBL" id="JACEFG010000003">
    <property type="protein sequence ID" value="MBA2176322.1"/>
    <property type="molecule type" value="Genomic_DNA"/>
</dbReference>
<dbReference type="Proteomes" id="UP000571017">
    <property type="component" value="Unassembled WGS sequence"/>
</dbReference>
<dbReference type="GO" id="GO:0030313">
    <property type="term" value="C:cell envelope"/>
    <property type="evidence" value="ECO:0007669"/>
    <property type="project" value="UniProtKB-SubCell"/>
</dbReference>
<dbReference type="InterPro" id="IPR001320">
    <property type="entry name" value="Iontro_rcpt_C"/>
</dbReference>
<evidence type="ECO:0000313" key="11">
    <source>
        <dbReference type="EMBL" id="MBA2176322.1"/>
    </source>
</evidence>
<feature type="region of interest" description="Disordered" evidence="7">
    <location>
        <begin position="25"/>
        <end position="44"/>
    </location>
</feature>
<evidence type="ECO:0000256" key="7">
    <source>
        <dbReference type="SAM" id="MobiDB-lite"/>
    </source>
</evidence>
<dbReference type="Pfam" id="PF00497">
    <property type="entry name" value="SBP_bac_3"/>
    <property type="match status" value="1"/>
</dbReference>
<evidence type="ECO:0000256" key="3">
    <source>
        <dbReference type="ARBA" id="ARBA00022729"/>
    </source>
</evidence>
<dbReference type="GO" id="GO:0016020">
    <property type="term" value="C:membrane"/>
    <property type="evidence" value="ECO:0007669"/>
    <property type="project" value="InterPro"/>
</dbReference>
<feature type="domain" description="Ionotropic glutamate receptor C-terminal" evidence="10">
    <location>
        <begin position="55"/>
        <end position="272"/>
    </location>
</feature>
<sequence>MKKILGLSAIGLLILVLAACGSSDEGTDQAEDTSGNEGSSEETQSLYDEIQEKGVLTIGTEGTYAPYTFHNDADELTGYDVEVAREIADRMGVEAEFKETKWDSMFAGLNTERFDMIANQVGIKPDREEKYDFSTPYTYSTAVLVAPKGGDVQSFEDLEGAKSAQSLTSNYADIAKEYGAEIVSVEGFNPAMQLLANERADATVNDRLSVLDFLKQREDAQVEIVDRQEDASASAMMFRQNNPELIEAVDEALASMREDGTLKQISEKWFGEDVSAQ</sequence>
<comment type="similarity">
    <text evidence="2 6">Belongs to the bacterial solute-binding protein 3 family.</text>
</comment>
<comment type="subcellular location">
    <subcellularLocation>
        <location evidence="1">Cell envelope</location>
    </subcellularLocation>
</comment>
<name>A0A838CVZ8_9BACI</name>
<evidence type="ECO:0000256" key="2">
    <source>
        <dbReference type="ARBA" id="ARBA00010333"/>
    </source>
</evidence>
<gene>
    <name evidence="11" type="ORF">H0266_15605</name>
</gene>
<dbReference type="AlphaFoldDB" id="A0A838CVZ8"/>
<feature type="chain" id="PRO_5039028746" evidence="8">
    <location>
        <begin position="19"/>
        <end position="277"/>
    </location>
</feature>
<organism evidence="11 12">
    <name type="scientific">Halobacillus locisalis</name>
    <dbReference type="NCBI Taxonomy" id="220753"/>
    <lineage>
        <taxon>Bacteria</taxon>
        <taxon>Bacillati</taxon>
        <taxon>Bacillota</taxon>
        <taxon>Bacilli</taxon>
        <taxon>Bacillales</taxon>
        <taxon>Bacillaceae</taxon>
        <taxon>Halobacillus</taxon>
    </lineage>
</organism>
<feature type="signal peptide" evidence="8">
    <location>
        <begin position="1"/>
        <end position="18"/>
    </location>
</feature>
<proteinExistence type="inferred from homology"/>
<dbReference type="InterPro" id="IPR018313">
    <property type="entry name" value="SBP_3_CS"/>
</dbReference>
<protein>
    <submittedName>
        <fullName evidence="11">Amino acid ABC transporter substrate-binding protein</fullName>
    </submittedName>
</protein>
<keyword evidence="5" id="KW-0449">Lipoprotein</keyword>